<dbReference type="AlphaFoldDB" id="I4BS40"/>
<evidence type="ECO:0000313" key="3">
    <source>
        <dbReference type="Proteomes" id="UP000006057"/>
    </source>
</evidence>
<evidence type="ECO:0000259" key="1">
    <source>
        <dbReference type="Pfam" id="PF14452"/>
    </source>
</evidence>
<dbReference type="InterPro" id="IPR027802">
    <property type="entry name" value="Multi-ubiquitin_dom"/>
</dbReference>
<dbReference type="EMBL" id="CP003054">
    <property type="protein sequence ID" value="AFM20097.1"/>
    <property type="molecule type" value="Genomic_DNA"/>
</dbReference>
<protein>
    <recommendedName>
        <fullName evidence="1">Multi-ubiquitin domain-containing protein</fullName>
    </recommendedName>
</protein>
<evidence type="ECO:0000313" key="2">
    <source>
        <dbReference type="EMBL" id="AFM20097.1"/>
    </source>
</evidence>
<organism evidence="2 3">
    <name type="scientific">Mycolicibacterium chubuense (strain NBB4)</name>
    <name type="common">Mycobacterium chubuense</name>
    <dbReference type="NCBI Taxonomy" id="710421"/>
    <lineage>
        <taxon>Bacteria</taxon>
        <taxon>Bacillati</taxon>
        <taxon>Actinomycetota</taxon>
        <taxon>Actinomycetes</taxon>
        <taxon>Mycobacteriales</taxon>
        <taxon>Mycobacteriaceae</taxon>
        <taxon>Mycolicibacterium</taxon>
    </lineage>
</organism>
<dbReference type="RefSeq" id="WP_014805388.1">
    <property type="nucleotide sequence ID" value="NC_018022.1"/>
</dbReference>
<feature type="domain" description="Multi-ubiquitin" evidence="1">
    <location>
        <begin position="8"/>
        <end position="61"/>
    </location>
</feature>
<keyword evidence="2" id="KW-0614">Plasmid</keyword>
<dbReference type="Proteomes" id="UP000006057">
    <property type="component" value="Plasmid pMYCCH.01"/>
</dbReference>
<dbReference type="Pfam" id="PF14452">
    <property type="entry name" value="Multi_ubiq"/>
    <property type="match status" value="1"/>
</dbReference>
<dbReference type="OrthoDB" id="8256314at2"/>
<keyword evidence="3" id="KW-1185">Reference proteome</keyword>
<sequence length="214" mass="23888">MAPQDNIKIYIDGDPITVKQRVTGAQLAALVSPAADNVWLDIADAQDEPIAPTETVAIEHNMRFYTDRPRTIYIDKVPYQVRTGVLTETQLRDVPTPPVPDDYGIWKDIPDDLDDPIKEGEVVHIADGDRFFTKALPKKELRVIVNRKHTVTLHGARQTGLSVKEAAIAQGVPIQLDFLVSRKTGAKFEPIGDDERIRVHNDDEFRAVDGDDNS</sequence>
<dbReference type="HOGENOM" id="CLU_1287681_0_0_11"/>
<name>I4BS40_MYCCN</name>
<reference evidence="2 3" key="1">
    <citation type="submission" date="2012-06" db="EMBL/GenBank/DDBJ databases">
        <title>Complete sequence of plasmid 1 of Mycobacterium chubuense NBB4.</title>
        <authorList>
            <consortium name="US DOE Joint Genome Institute"/>
            <person name="Lucas S."/>
            <person name="Han J."/>
            <person name="Lapidus A."/>
            <person name="Cheng J.-F."/>
            <person name="Goodwin L."/>
            <person name="Pitluck S."/>
            <person name="Peters L."/>
            <person name="Mikhailova N."/>
            <person name="Teshima H."/>
            <person name="Detter J.C."/>
            <person name="Han C."/>
            <person name="Tapia R."/>
            <person name="Land M."/>
            <person name="Hauser L."/>
            <person name="Kyrpides N."/>
            <person name="Ivanova N."/>
            <person name="Pagani I."/>
            <person name="Mattes T."/>
            <person name="Holmes A."/>
            <person name="Rutledge P."/>
            <person name="Paulsen I."/>
            <person name="Coleman N."/>
            <person name="Woyke T."/>
        </authorList>
    </citation>
    <scope>NUCLEOTIDE SEQUENCE [LARGE SCALE GENOMIC DNA]</scope>
    <source>
        <strain evidence="2 3">NBB4</strain>
        <plasmid evidence="2 3">pMYCCH.01</plasmid>
    </source>
</reference>
<proteinExistence type="predicted"/>
<accession>I4BS40</accession>
<dbReference type="KEGG" id="mcb:Mycch_5423"/>
<geneLocation type="plasmid" evidence="2 3">
    <name>pMYCCH.01</name>
</geneLocation>
<dbReference type="PATRIC" id="fig|710421.3.peg.5412"/>
<gene>
    <name evidence="2" type="ordered locus">Mycch_5423</name>
</gene>